<sequence length="634" mass="70364">MTTPSSVPVELPRTLSWSLSRSRAQHYIGLTFMLAFFLLLAAILNNPASTAATLASRILSNGSSEPLGHDDGNSSSTVSQQNNHTDSDSSSASTQFERTTFHSRKTKTHQAYPPEPPKNTKNPENQAYPPEPPKNTKNPENQAYPPEPPKNTKNPENGGNGGNVNASSPTAAIEAEKTQIPLLDTQKTEANVTKSLSSCDIYDGNWVVDDSPPAYQPGSCPFVEESFNCFNNGRPDDNFLRYRWQPRQCDLPKLDGKDMLEMLRGKRLVFVGDSLNRNMWQSLVCVLMASVTDKNRVSEVSGRVDFKTEGFYSIRFEEYDSSIEFVRSPFLVEEWEFTDKRTGARKETLRLDLMEDSASKYQNADILIFNTAHWWTHSKTSNGKDYYQEGDQVYDRLKMTEAYTKALHTWAKWIDVNVNASKTSIFFRGYSSSHFKGGQWNTGGGCEGEKTPITNDSYLEPYPAMMNVLESVLGDMRTPVHYLNITRMTDYRKDSHPSIFRHAKAQRTAGMKQDCSHWVPKATIRRVASSCVVANSSRETVTNACGGNVRTSVHSLRTATSTAAGRSAATGGRITANVVSTCESATTSGENGTTIKCGSKSTSTIKGRNQLMSELQAKMVPVVRDLIDVQLMSD</sequence>
<dbReference type="PANTHER" id="PTHR32285">
    <property type="entry name" value="PROTEIN TRICHOME BIREFRINGENCE-LIKE 9-RELATED"/>
    <property type="match status" value="1"/>
</dbReference>
<evidence type="ECO:0000256" key="2">
    <source>
        <dbReference type="ARBA" id="ARBA00007727"/>
    </source>
</evidence>
<comment type="similarity">
    <text evidence="2">Belongs to the PC-esterase family. TBL subfamily.</text>
</comment>
<accession>A0A9Q0KEV1</accession>
<comment type="caution">
    <text evidence="11">The sequence shown here is derived from an EMBL/GenBank/DDBJ whole genome shotgun (WGS) entry which is preliminary data.</text>
</comment>
<dbReference type="GO" id="GO:0016413">
    <property type="term" value="F:O-acetyltransferase activity"/>
    <property type="evidence" value="ECO:0007669"/>
    <property type="project" value="InterPro"/>
</dbReference>
<dbReference type="AlphaFoldDB" id="A0A9Q0KEV1"/>
<dbReference type="InterPro" id="IPR029962">
    <property type="entry name" value="TBL"/>
</dbReference>
<evidence type="ECO:0000256" key="3">
    <source>
        <dbReference type="ARBA" id="ARBA00022692"/>
    </source>
</evidence>
<comment type="subcellular location">
    <subcellularLocation>
        <location evidence="1">Membrane</location>
        <topology evidence="1">Single-pass membrane protein</topology>
    </subcellularLocation>
</comment>
<evidence type="ECO:0000256" key="7">
    <source>
        <dbReference type="SAM" id="MobiDB-lite"/>
    </source>
</evidence>
<keyword evidence="12" id="KW-1185">Reference proteome</keyword>
<evidence type="ECO:0000256" key="5">
    <source>
        <dbReference type="ARBA" id="ARBA00022989"/>
    </source>
</evidence>
<evidence type="ECO:0000256" key="4">
    <source>
        <dbReference type="ARBA" id="ARBA00022968"/>
    </source>
</evidence>
<gene>
    <name evidence="11" type="ORF">NE237_015855</name>
</gene>
<keyword evidence="3 8" id="KW-0812">Transmembrane</keyword>
<dbReference type="Pfam" id="PF13839">
    <property type="entry name" value="PC-Esterase"/>
    <property type="match status" value="1"/>
</dbReference>
<dbReference type="PANTHER" id="PTHR32285:SF241">
    <property type="entry name" value="PROTEIN TRICHOME BIREFRINGENCE-LIKE 4"/>
    <property type="match status" value="1"/>
</dbReference>
<reference evidence="11" key="1">
    <citation type="journal article" date="2023" name="Plant J.">
        <title>The genome of the king protea, Protea cynaroides.</title>
        <authorList>
            <person name="Chang J."/>
            <person name="Duong T.A."/>
            <person name="Schoeman C."/>
            <person name="Ma X."/>
            <person name="Roodt D."/>
            <person name="Barker N."/>
            <person name="Li Z."/>
            <person name="Van de Peer Y."/>
            <person name="Mizrachi E."/>
        </authorList>
    </citation>
    <scope>NUCLEOTIDE SEQUENCE</scope>
    <source>
        <tissue evidence="11">Young leaves</tissue>
    </source>
</reference>
<dbReference type="InterPro" id="IPR025846">
    <property type="entry name" value="TBL_N"/>
</dbReference>
<dbReference type="GO" id="GO:0016020">
    <property type="term" value="C:membrane"/>
    <property type="evidence" value="ECO:0007669"/>
    <property type="project" value="UniProtKB-SubCell"/>
</dbReference>
<evidence type="ECO:0000313" key="12">
    <source>
        <dbReference type="Proteomes" id="UP001141806"/>
    </source>
</evidence>
<evidence type="ECO:0000256" key="8">
    <source>
        <dbReference type="SAM" id="Phobius"/>
    </source>
</evidence>
<keyword evidence="6 8" id="KW-0472">Membrane</keyword>
<dbReference type="OrthoDB" id="630188at2759"/>
<feature type="region of interest" description="Disordered" evidence="7">
    <location>
        <begin position="65"/>
        <end position="168"/>
    </location>
</feature>
<dbReference type="Proteomes" id="UP001141806">
    <property type="component" value="Unassembled WGS sequence"/>
</dbReference>
<name>A0A9Q0KEV1_9MAGN</name>
<feature type="compositionally biased region" description="Polar residues" evidence="7">
    <location>
        <begin position="73"/>
        <end position="98"/>
    </location>
</feature>
<evidence type="ECO:0000313" key="11">
    <source>
        <dbReference type="EMBL" id="KAJ4969154.1"/>
    </source>
</evidence>
<protein>
    <recommendedName>
        <fullName evidence="13">Trichome birefringence-like N-terminal domain-containing protein</fullName>
    </recommendedName>
</protein>
<dbReference type="Pfam" id="PF14416">
    <property type="entry name" value="PMR5N"/>
    <property type="match status" value="1"/>
</dbReference>
<keyword evidence="4" id="KW-0735">Signal-anchor</keyword>
<dbReference type="EMBL" id="JAMYWD010000006">
    <property type="protein sequence ID" value="KAJ4969154.1"/>
    <property type="molecule type" value="Genomic_DNA"/>
</dbReference>
<dbReference type="GO" id="GO:0005794">
    <property type="term" value="C:Golgi apparatus"/>
    <property type="evidence" value="ECO:0007669"/>
    <property type="project" value="TreeGrafter"/>
</dbReference>
<proteinExistence type="inferred from homology"/>
<keyword evidence="5 8" id="KW-1133">Transmembrane helix</keyword>
<evidence type="ECO:0000256" key="1">
    <source>
        <dbReference type="ARBA" id="ARBA00004167"/>
    </source>
</evidence>
<feature type="domain" description="Trichome birefringence-like C-terminal" evidence="9">
    <location>
        <begin position="251"/>
        <end position="518"/>
    </location>
</feature>
<feature type="domain" description="Trichome birefringence-like N-terminal" evidence="10">
    <location>
        <begin position="198"/>
        <end position="250"/>
    </location>
</feature>
<evidence type="ECO:0000259" key="9">
    <source>
        <dbReference type="Pfam" id="PF13839"/>
    </source>
</evidence>
<feature type="transmembrane region" description="Helical" evidence="8">
    <location>
        <begin position="27"/>
        <end position="44"/>
    </location>
</feature>
<dbReference type="InterPro" id="IPR026057">
    <property type="entry name" value="TBL_C"/>
</dbReference>
<evidence type="ECO:0008006" key="13">
    <source>
        <dbReference type="Google" id="ProtNLM"/>
    </source>
</evidence>
<evidence type="ECO:0000259" key="10">
    <source>
        <dbReference type="Pfam" id="PF14416"/>
    </source>
</evidence>
<evidence type="ECO:0000256" key="6">
    <source>
        <dbReference type="ARBA" id="ARBA00023136"/>
    </source>
</evidence>
<organism evidence="11 12">
    <name type="scientific">Protea cynaroides</name>
    <dbReference type="NCBI Taxonomy" id="273540"/>
    <lineage>
        <taxon>Eukaryota</taxon>
        <taxon>Viridiplantae</taxon>
        <taxon>Streptophyta</taxon>
        <taxon>Embryophyta</taxon>
        <taxon>Tracheophyta</taxon>
        <taxon>Spermatophyta</taxon>
        <taxon>Magnoliopsida</taxon>
        <taxon>Proteales</taxon>
        <taxon>Proteaceae</taxon>
        <taxon>Protea</taxon>
    </lineage>
</organism>